<evidence type="ECO:0000313" key="3">
    <source>
        <dbReference type="RefSeq" id="XP_008486689.1"/>
    </source>
</evidence>
<dbReference type="GeneID" id="103523420"/>
<feature type="domain" description="CWH43-like N-terminal" evidence="1">
    <location>
        <begin position="1"/>
        <end position="101"/>
    </location>
</feature>
<sequence>LVVCFISAVLFQFDDVHETHCKVYNIVPSISAVTGISPQRYLWRTFIALHLAPRYLIAIVYNAQMSSALSKHKTLVSLSFWLSVIEVSALAGTTYISNLDNFLTTCCS</sequence>
<dbReference type="KEGG" id="dci:103523420"/>
<organism evidence="2 3">
    <name type="scientific">Diaphorina citri</name>
    <name type="common">Asian citrus psyllid</name>
    <dbReference type="NCBI Taxonomy" id="121845"/>
    <lineage>
        <taxon>Eukaryota</taxon>
        <taxon>Metazoa</taxon>
        <taxon>Ecdysozoa</taxon>
        <taxon>Arthropoda</taxon>
        <taxon>Hexapoda</taxon>
        <taxon>Insecta</taxon>
        <taxon>Pterygota</taxon>
        <taxon>Neoptera</taxon>
        <taxon>Paraneoptera</taxon>
        <taxon>Hemiptera</taxon>
        <taxon>Sternorrhyncha</taxon>
        <taxon>Psylloidea</taxon>
        <taxon>Psyllidae</taxon>
        <taxon>Diaphorininae</taxon>
        <taxon>Diaphorina</taxon>
    </lineage>
</organism>
<dbReference type="Proteomes" id="UP000079169">
    <property type="component" value="Unplaced"/>
</dbReference>
<evidence type="ECO:0000313" key="2">
    <source>
        <dbReference type="Proteomes" id="UP000079169"/>
    </source>
</evidence>
<dbReference type="GO" id="GO:0005789">
    <property type="term" value="C:endoplasmic reticulum membrane"/>
    <property type="evidence" value="ECO:0007669"/>
    <property type="project" value="TreeGrafter"/>
</dbReference>
<evidence type="ECO:0000259" key="1">
    <source>
        <dbReference type="Pfam" id="PF10277"/>
    </source>
</evidence>
<proteinExistence type="predicted"/>
<protein>
    <submittedName>
        <fullName evidence="3">Post-GPI attachment to proteins factor 2-like</fullName>
    </submittedName>
</protein>
<keyword evidence="2" id="KW-1185">Reference proteome</keyword>
<dbReference type="PANTHER" id="PTHR12892:SF17">
    <property type="entry name" value="POST-GPI ATTACHMENT TO PROTEINS FACTOR 2-LIKE"/>
    <property type="match status" value="1"/>
</dbReference>
<dbReference type="RefSeq" id="XP_008486689.1">
    <property type="nucleotide sequence ID" value="XM_008488467.2"/>
</dbReference>
<feature type="non-terminal residue" evidence="3">
    <location>
        <position position="1"/>
    </location>
</feature>
<name>A0A1S3DRF7_DIACI</name>
<dbReference type="AlphaFoldDB" id="A0A1S3DRF7"/>
<dbReference type="STRING" id="121845.A0A1S3DRF7"/>
<dbReference type="Pfam" id="PF10277">
    <property type="entry name" value="Frag1"/>
    <property type="match status" value="1"/>
</dbReference>
<dbReference type="GO" id="GO:0000139">
    <property type="term" value="C:Golgi membrane"/>
    <property type="evidence" value="ECO:0007669"/>
    <property type="project" value="InterPro"/>
</dbReference>
<dbReference type="GO" id="GO:0006506">
    <property type="term" value="P:GPI anchor biosynthetic process"/>
    <property type="evidence" value="ECO:0007669"/>
    <property type="project" value="TreeGrafter"/>
</dbReference>
<dbReference type="InterPro" id="IPR019402">
    <property type="entry name" value="CWH43_N"/>
</dbReference>
<dbReference type="PANTHER" id="PTHR12892">
    <property type="entry name" value="FGF RECEPTOR ACTIVATING PROTEIN 1"/>
    <property type="match status" value="1"/>
</dbReference>
<dbReference type="InterPro" id="IPR039545">
    <property type="entry name" value="PGAP2"/>
</dbReference>
<dbReference type="OMA" id="VHETHCK"/>
<gene>
    <name evidence="3" type="primary">LOC103523420</name>
</gene>
<accession>A0A1S3DRF7</accession>
<dbReference type="PaxDb" id="121845-A0A1S3DRF7"/>
<reference evidence="3" key="1">
    <citation type="submission" date="2025-08" db="UniProtKB">
        <authorList>
            <consortium name="RefSeq"/>
        </authorList>
    </citation>
    <scope>IDENTIFICATION</scope>
</reference>